<dbReference type="GO" id="GO:0016020">
    <property type="term" value="C:membrane"/>
    <property type="evidence" value="ECO:0007669"/>
    <property type="project" value="UniProtKB-SubCell"/>
</dbReference>
<accession>A0A2T1ABE5</accession>
<proteinExistence type="inferred from homology"/>
<dbReference type="SMART" id="SM00086">
    <property type="entry name" value="PAC"/>
    <property type="match status" value="1"/>
</dbReference>
<dbReference type="InterPro" id="IPR001610">
    <property type="entry name" value="PAC"/>
</dbReference>
<organism evidence="10 11">
    <name type="scientific">Tritonibacter scottomollicae</name>
    <name type="common">Epibacterium scottomollicae</name>
    <dbReference type="NCBI Taxonomy" id="483013"/>
    <lineage>
        <taxon>Bacteria</taxon>
        <taxon>Pseudomonadati</taxon>
        <taxon>Pseudomonadota</taxon>
        <taxon>Alphaproteobacteria</taxon>
        <taxon>Rhodobacterales</taxon>
        <taxon>Paracoccaceae</taxon>
        <taxon>Tritonibacter</taxon>
    </lineage>
</organism>
<feature type="domain" description="PAS" evidence="7">
    <location>
        <begin position="18"/>
        <end position="71"/>
    </location>
</feature>
<dbReference type="CDD" id="cd00130">
    <property type="entry name" value="PAS"/>
    <property type="match status" value="1"/>
</dbReference>
<name>A0A2T1ABE5_TRISK</name>
<dbReference type="InterPro" id="IPR004090">
    <property type="entry name" value="Chemotax_Me-accpt_rcpt"/>
</dbReference>
<evidence type="ECO:0000256" key="4">
    <source>
        <dbReference type="PROSITE-ProRule" id="PRU00284"/>
    </source>
</evidence>
<evidence type="ECO:0000256" key="2">
    <source>
        <dbReference type="ARBA" id="ARBA00022500"/>
    </source>
</evidence>
<evidence type="ECO:0000313" key="11">
    <source>
        <dbReference type="Proteomes" id="UP000237718"/>
    </source>
</evidence>
<dbReference type="Gene3D" id="1.10.287.950">
    <property type="entry name" value="Methyl-accepting chemotaxis protein"/>
    <property type="match status" value="1"/>
</dbReference>
<dbReference type="PROSITE" id="PS50112">
    <property type="entry name" value="PAS"/>
    <property type="match status" value="1"/>
</dbReference>
<dbReference type="SUPFAM" id="SSF58104">
    <property type="entry name" value="Methyl-accepting chemotaxis protein (MCP) signaling domain"/>
    <property type="match status" value="1"/>
</dbReference>
<evidence type="ECO:0000256" key="5">
    <source>
        <dbReference type="SAM" id="MobiDB-lite"/>
    </source>
</evidence>
<dbReference type="InterPro" id="IPR000700">
    <property type="entry name" value="PAS-assoc_C"/>
</dbReference>
<feature type="domain" description="Methyl-accepting transducer" evidence="6">
    <location>
        <begin position="189"/>
        <end position="418"/>
    </location>
</feature>
<evidence type="ECO:0000259" key="7">
    <source>
        <dbReference type="PROSITE" id="PS50112"/>
    </source>
</evidence>
<dbReference type="CDD" id="cd11386">
    <property type="entry name" value="MCP_signal"/>
    <property type="match status" value="1"/>
</dbReference>
<dbReference type="Proteomes" id="UP000237718">
    <property type="component" value="Unassembled WGS sequence"/>
</dbReference>
<feature type="region of interest" description="Disordered" evidence="5">
    <location>
        <begin position="440"/>
        <end position="460"/>
    </location>
</feature>
<comment type="caution">
    <text evidence="10">The sequence shown here is derived from an EMBL/GenBank/DDBJ whole genome shotgun (WGS) entry which is preliminary data.</text>
</comment>
<dbReference type="PANTHER" id="PTHR43531:SF11">
    <property type="entry name" value="METHYL-ACCEPTING CHEMOTAXIS PROTEIN 3"/>
    <property type="match status" value="1"/>
</dbReference>
<keyword evidence="4" id="KW-0807">Transducer</keyword>
<protein>
    <submittedName>
        <fullName evidence="10">Methyl-accepting chemotaxis sensory transducer with Pas/Pac sensor</fullName>
    </submittedName>
</protein>
<gene>
    <name evidence="10" type="ORF">CLV89_1126</name>
</gene>
<dbReference type="GO" id="GO:0007165">
    <property type="term" value="P:signal transduction"/>
    <property type="evidence" value="ECO:0007669"/>
    <property type="project" value="UniProtKB-KW"/>
</dbReference>
<dbReference type="InterPro" id="IPR003660">
    <property type="entry name" value="HAMP_dom"/>
</dbReference>
<dbReference type="InterPro" id="IPR051310">
    <property type="entry name" value="MCP_chemotaxis"/>
</dbReference>
<dbReference type="InterPro" id="IPR000014">
    <property type="entry name" value="PAS"/>
</dbReference>
<keyword evidence="2" id="KW-0145">Chemotaxis</keyword>
<evidence type="ECO:0000256" key="1">
    <source>
        <dbReference type="ARBA" id="ARBA00004370"/>
    </source>
</evidence>
<dbReference type="PANTHER" id="PTHR43531">
    <property type="entry name" value="PROTEIN ICFG"/>
    <property type="match status" value="1"/>
</dbReference>
<comment type="similarity">
    <text evidence="3">Belongs to the methyl-accepting chemotaxis (MCP) protein family.</text>
</comment>
<dbReference type="InterPro" id="IPR004089">
    <property type="entry name" value="MCPsignal_dom"/>
</dbReference>
<feature type="domain" description="PAC" evidence="8">
    <location>
        <begin position="91"/>
        <end position="143"/>
    </location>
</feature>
<evidence type="ECO:0000259" key="6">
    <source>
        <dbReference type="PROSITE" id="PS50111"/>
    </source>
</evidence>
<dbReference type="Gene3D" id="3.30.450.20">
    <property type="entry name" value="PAS domain"/>
    <property type="match status" value="1"/>
</dbReference>
<dbReference type="PRINTS" id="PR00260">
    <property type="entry name" value="CHEMTRNSDUCR"/>
</dbReference>
<dbReference type="GO" id="GO:0006935">
    <property type="term" value="P:chemotaxis"/>
    <property type="evidence" value="ECO:0007669"/>
    <property type="project" value="UniProtKB-KW"/>
</dbReference>
<dbReference type="EMBL" id="PVUF01000012">
    <property type="protein sequence ID" value="PRZ45894.1"/>
    <property type="molecule type" value="Genomic_DNA"/>
</dbReference>
<dbReference type="PROSITE" id="PS50111">
    <property type="entry name" value="CHEMOTAXIS_TRANSDUC_2"/>
    <property type="match status" value="1"/>
</dbReference>
<comment type="subcellular location">
    <subcellularLocation>
        <location evidence="1">Membrane</location>
    </subcellularLocation>
</comment>
<evidence type="ECO:0000313" key="10">
    <source>
        <dbReference type="EMBL" id="PRZ45894.1"/>
    </source>
</evidence>
<dbReference type="Pfam" id="PF00015">
    <property type="entry name" value="MCPsignal"/>
    <property type="match status" value="1"/>
</dbReference>
<evidence type="ECO:0000259" key="8">
    <source>
        <dbReference type="PROSITE" id="PS50113"/>
    </source>
</evidence>
<dbReference type="NCBIfam" id="TIGR00229">
    <property type="entry name" value="sensory_box"/>
    <property type="match status" value="1"/>
</dbReference>
<feature type="domain" description="HAMP" evidence="9">
    <location>
        <begin position="138"/>
        <end position="184"/>
    </location>
</feature>
<dbReference type="InterPro" id="IPR035965">
    <property type="entry name" value="PAS-like_dom_sf"/>
</dbReference>
<evidence type="ECO:0000259" key="9">
    <source>
        <dbReference type="PROSITE" id="PS50885"/>
    </source>
</evidence>
<dbReference type="Pfam" id="PF08448">
    <property type="entry name" value="PAS_4"/>
    <property type="match status" value="1"/>
</dbReference>
<evidence type="ECO:0000256" key="3">
    <source>
        <dbReference type="ARBA" id="ARBA00029447"/>
    </source>
</evidence>
<sequence length="460" mass="49574">MYMFLRKSRETAQSSQNDDRKLREMIERTQAVIEFETDGTIIRANDNFLEAMGYSLDEIQGKHHSMFVYPSFVKSDRYRQMWQDLADGIPQTDQFPRLGKGGKVVWIMATYAPIIAEDGTVERIIKIANDITKRRMEILGIASALEQLRDGNLTHRCAPSELEDIGRLSSAYNEAVDALQNAIRTVGDVAHGVERTAGQMNESSSELSQRTENQAATLEQTAAAIEELTATVRSAADGAKEVEGNVQNARNTAEKSGQVVRDAVEAMSKIETSSQSISKIISVIDDIAFQTNLLALNAGVEAARAGEAGRGFAVVASEVRGLALRSADAAGEIKGLIDQSAQHVSEGVTLVGRTGTELEEIVTSVNSISENVSDIARGTEEQSITLAEINTGIGHLDEVTQHNAAMVEQTTAASQTLASDAKEMSRQMAKFVTEEGVVVAEAPSTGESPTAPAPELRTGT</sequence>
<dbReference type="SUPFAM" id="SSF55785">
    <property type="entry name" value="PYP-like sensor domain (PAS domain)"/>
    <property type="match status" value="1"/>
</dbReference>
<reference evidence="10 11" key="1">
    <citation type="submission" date="2018-03" db="EMBL/GenBank/DDBJ databases">
        <title>Genomic Encyclopedia of Archaeal and Bacterial Type Strains, Phase II (KMG-II): from individual species to whole genera.</title>
        <authorList>
            <person name="Goeker M."/>
        </authorList>
    </citation>
    <scope>NUCLEOTIDE SEQUENCE [LARGE SCALE GENOMIC DNA]</scope>
    <source>
        <strain evidence="10 11">DSM 25328</strain>
    </source>
</reference>
<dbReference type="FunFam" id="1.10.287.950:FF:000001">
    <property type="entry name" value="Methyl-accepting chemotaxis sensory transducer"/>
    <property type="match status" value="1"/>
</dbReference>
<dbReference type="PROSITE" id="PS50113">
    <property type="entry name" value="PAC"/>
    <property type="match status" value="1"/>
</dbReference>
<dbReference type="InterPro" id="IPR013656">
    <property type="entry name" value="PAS_4"/>
</dbReference>
<dbReference type="AlphaFoldDB" id="A0A2T1ABE5"/>
<dbReference type="SMART" id="SM00283">
    <property type="entry name" value="MA"/>
    <property type="match status" value="1"/>
</dbReference>
<dbReference type="GO" id="GO:0004888">
    <property type="term" value="F:transmembrane signaling receptor activity"/>
    <property type="evidence" value="ECO:0007669"/>
    <property type="project" value="InterPro"/>
</dbReference>
<dbReference type="PROSITE" id="PS50885">
    <property type="entry name" value="HAMP"/>
    <property type="match status" value="1"/>
</dbReference>